<protein>
    <submittedName>
        <fullName evidence="2">PIN domain-containing protein</fullName>
    </submittedName>
</protein>
<comment type="caution">
    <text evidence="2">The sequence shown here is derived from an EMBL/GenBank/DDBJ whole genome shotgun (WGS) entry which is preliminary data.</text>
</comment>
<dbReference type="Pfam" id="PF18476">
    <property type="entry name" value="PIN_8"/>
    <property type="match status" value="1"/>
</dbReference>
<gene>
    <name evidence="2" type="ORF">NC998_27355</name>
</gene>
<dbReference type="InterPro" id="IPR041578">
    <property type="entry name" value="PIN_8"/>
</dbReference>
<sequence length="390" mass="46556">MRNLFRGYYRPTKEEFDSLWSNCIFSFDTNILLHVYRYTPKARERLFDILDKLQERIWLPYQVAYEYQEERLNVISQQLKPYSELQKSLDDHLAKFNGILEKYSKRHSFNDFVDVRQLVRTIERAYKRAKKDLANSYSNYPNLLEQDDFREGLTNLFEGRVGQPYSEENLSKFYKESERRFKEKHPPGYMDAEGNNKKEPPECYGDVIIWFQLIDYAREQKKPLIFVTDDQKEDWWLKRQGKVLGPRPELIQEMIVKANVSFYLYTGDRFLDEAGNFLNLPSEPAIVEEARDIRSQNEVQQSESLNSQLHPLSAQDELQNQQILEQARQNYHRIQQITAEIMQSAFDPRDRLRAQEMLLQAEQQLQKASIHIREVLLQAEQKLKDSSRKF</sequence>
<feature type="domain" description="PIN like" evidence="1">
    <location>
        <begin position="24"/>
        <end position="250"/>
    </location>
</feature>
<dbReference type="EMBL" id="JAMPKM010000046">
    <property type="protein sequence ID" value="MEP0820809.1"/>
    <property type="molecule type" value="Genomic_DNA"/>
</dbReference>
<proteinExistence type="predicted"/>
<organism evidence="2 3">
    <name type="scientific">Trichocoleus desertorum GB2-A4</name>
    <dbReference type="NCBI Taxonomy" id="2933944"/>
    <lineage>
        <taxon>Bacteria</taxon>
        <taxon>Bacillati</taxon>
        <taxon>Cyanobacteriota</taxon>
        <taxon>Cyanophyceae</taxon>
        <taxon>Leptolyngbyales</taxon>
        <taxon>Trichocoleusaceae</taxon>
        <taxon>Trichocoleus</taxon>
    </lineage>
</organism>
<evidence type="ECO:0000313" key="2">
    <source>
        <dbReference type="EMBL" id="MEP0820809.1"/>
    </source>
</evidence>
<keyword evidence="3" id="KW-1185">Reference proteome</keyword>
<dbReference type="Proteomes" id="UP001464891">
    <property type="component" value="Unassembled WGS sequence"/>
</dbReference>
<reference evidence="2 3" key="1">
    <citation type="submission" date="2022-04" db="EMBL/GenBank/DDBJ databases">
        <title>Positive selection, recombination, and allopatry shape intraspecific diversity of widespread and dominant cyanobacteria.</title>
        <authorList>
            <person name="Wei J."/>
            <person name="Shu W."/>
            <person name="Hu C."/>
        </authorList>
    </citation>
    <scope>NUCLEOTIDE SEQUENCE [LARGE SCALE GENOMIC DNA]</scope>
    <source>
        <strain evidence="2 3">GB2-A4</strain>
    </source>
</reference>
<dbReference type="RefSeq" id="WP_190442261.1">
    <property type="nucleotide sequence ID" value="NZ_JAMPKM010000046.1"/>
</dbReference>
<evidence type="ECO:0000259" key="1">
    <source>
        <dbReference type="Pfam" id="PF18476"/>
    </source>
</evidence>
<accession>A0ABV0JG91</accession>
<evidence type="ECO:0000313" key="3">
    <source>
        <dbReference type="Proteomes" id="UP001464891"/>
    </source>
</evidence>
<name>A0ABV0JG91_9CYAN</name>